<proteinExistence type="predicted"/>
<evidence type="ECO:0000313" key="2">
    <source>
        <dbReference type="EMBL" id="KAJ6222167.1"/>
    </source>
</evidence>
<organism evidence="2 3">
    <name type="scientific">Blomia tropicalis</name>
    <name type="common">Mite</name>
    <dbReference type="NCBI Taxonomy" id="40697"/>
    <lineage>
        <taxon>Eukaryota</taxon>
        <taxon>Metazoa</taxon>
        <taxon>Ecdysozoa</taxon>
        <taxon>Arthropoda</taxon>
        <taxon>Chelicerata</taxon>
        <taxon>Arachnida</taxon>
        <taxon>Acari</taxon>
        <taxon>Acariformes</taxon>
        <taxon>Sarcoptiformes</taxon>
        <taxon>Astigmata</taxon>
        <taxon>Glycyphagoidea</taxon>
        <taxon>Echimyopodidae</taxon>
        <taxon>Blomia</taxon>
    </lineage>
</organism>
<evidence type="ECO:0000313" key="3">
    <source>
        <dbReference type="Proteomes" id="UP001142055"/>
    </source>
</evidence>
<dbReference type="Proteomes" id="UP001142055">
    <property type="component" value="Chromosome 1"/>
</dbReference>
<name>A0A9Q0MDC2_BLOTA</name>
<dbReference type="EMBL" id="JAPWDV010000001">
    <property type="protein sequence ID" value="KAJ6222167.1"/>
    <property type="molecule type" value="Genomic_DNA"/>
</dbReference>
<keyword evidence="1" id="KW-0732">Signal</keyword>
<evidence type="ECO:0000256" key="1">
    <source>
        <dbReference type="SAM" id="SignalP"/>
    </source>
</evidence>
<feature type="chain" id="PRO_5040243697" evidence="1">
    <location>
        <begin position="26"/>
        <end position="235"/>
    </location>
</feature>
<dbReference type="AlphaFoldDB" id="A0A9Q0MDC2"/>
<comment type="caution">
    <text evidence="2">The sequence shown here is derived from an EMBL/GenBank/DDBJ whole genome shotgun (WGS) entry which is preliminary data.</text>
</comment>
<protein>
    <submittedName>
        <fullName evidence="2">Uncharacterized protein</fullName>
    </submittedName>
</protein>
<keyword evidence="3" id="KW-1185">Reference proteome</keyword>
<accession>A0A9Q0MDC2</accession>
<reference evidence="2" key="1">
    <citation type="submission" date="2022-12" db="EMBL/GenBank/DDBJ databases">
        <title>Genome assemblies of Blomia tropicalis.</title>
        <authorList>
            <person name="Cui Y."/>
        </authorList>
    </citation>
    <scope>NUCLEOTIDE SEQUENCE</scope>
    <source>
        <tissue evidence="2">Adult mites</tissue>
    </source>
</reference>
<feature type="signal peptide" evidence="1">
    <location>
        <begin position="1"/>
        <end position="25"/>
    </location>
</feature>
<sequence length="235" mass="27115">MNTTFIFILSLGLFFSAIMIMESMAGPVPTFQGFAEFQFNCSKNDTTFKFDQNIHVTRNLATNLSTILHRLENISIQVKIEHNKIKEVRDDEIAALAPGPSKENIPSNLTIEEMFSLINDHTSIVLSELTNALISPVFDEFLDKYNFNPGNIANQLQEWLASVHQLLRNYHIKFECEKYVYELVQEKPLTKSDYRNAPRFYAAWLMYKVMKLNDFSLILLNKGILLCNNADVQDY</sequence>
<gene>
    <name evidence="2" type="ORF">RDWZM_000712</name>
</gene>